<dbReference type="Gene3D" id="3.40.50.300">
    <property type="entry name" value="P-loop containing nucleotide triphosphate hydrolases"/>
    <property type="match status" value="2"/>
</dbReference>
<keyword evidence="6" id="KW-0378">Hydrolase</keyword>
<evidence type="ECO:0000259" key="5">
    <source>
        <dbReference type="PROSITE" id="PS51194"/>
    </source>
</evidence>
<dbReference type="GO" id="GO:0043138">
    <property type="term" value="F:3'-5' DNA helicase activity"/>
    <property type="evidence" value="ECO:0007669"/>
    <property type="project" value="TreeGrafter"/>
</dbReference>
<keyword evidence="2" id="KW-0067">ATP-binding</keyword>
<evidence type="ECO:0000256" key="1">
    <source>
        <dbReference type="ARBA" id="ARBA00022741"/>
    </source>
</evidence>
<dbReference type="EMBL" id="QDDL01000012">
    <property type="protein sequence ID" value="PVZ64473.1"/>
    <property type="molecule type" value="Genomic_DNA"/>
</dbReference>
<evidence type="ECO:0000259" key="4">
    <source>
        <dbReference type="PROSITE" id="PS51192"/>
    </source>
</evidence>
<organism evidence="6 7">
    <name type="scientific">Pelagibaculum spongiae</name>
    <dbReference type="NCBI Taxonomy" id="2080658"/>
    <lineage>
        <taxon>Bacteria</taxon>
        <taxon>Pseudomonadati</taxon>
        <taxon>Pseudomonadota</taxon>
        <taxon>Gammaproteobacteria</taxon>
        <taxon>Oceanospirillales</taxon>
        <taxon>Pelagibaculum</taxon>
    </lineage>
</organism>
<accession>A0A2V1GSW9</accession>
<dbReference type="InterPro" id="IPR011545">
    <property type="entry name" value="DEAD/DEAH_box_helicase_dom"/>
</dbReference>
<evidence type="ECO:0000256" key="2">
    <source>
        <dbReference type="ARBA" id="ARBA00022840"/>
    </source>
</evidence>
<feature type="domain" description="Helicase ATP-binding" evidence="4">
    <location>
        <begin position="88"/>
        <end position="295"/>
    </location>
</feature>
<evidence type="ECO:0000313" key="7">
    <source>
        <dbReference type="Proteomes" id="UP000244906"/>
    </source>
</evidence>
<keyword evidence="7" id="KW-1185">Reference proteome</keyword>
<dbReference type="GO" id="GO:0003676">
    <property type="term" value="F:nucleic acid binding"/>
    <property type="evidence" value="ECO:0007669"/>
    <property type="project" value="InterPro"/>
</dbReference>
<dbReference type="Pfam" id="PF00270">
    <property type="entry name" value="DEAD"/>
    <property type="match status" value="1"/>
</dbReference>
<evidence type="ECO:0000256" key="3">
    <source>
        <dbReference type="SAM" id="Coils"/>
    </source>
</evidence>
<dbReference type="GO" id="GO:0006289">
    <property type="term" value="P:nucleotide-excision repair"/>
    <property type="evidence" value="ECO:0007669"/>
    <property type="project" value="TreeGrafter"/>
</dbReference>
<dbReference type="InterPro" id="IPR001650">
    <property type="entry name" value="Helicase_C-like"/>
</dbReference>
<protein>
    <submittedName>
        <fullName evidence="6">DEAD/DEAH box helicase</fullName>
    </submittedName>
</protein>
<evidence type="ECO:0000313" key="6">
    <source>
        <dbReference type="EMBL" id="PVZ64473.1"/>
    </source>
</evidence>
<dbReference type="PANTHER" id="PTHR47957:SF3">
    <property type="entry name" value="ATP-DEPENDENT HELICASE HRQ1"/>
    <property type="match status" value="1"/>
</dbReference>
<dbReference type="PROSITE" id="PS51194">
    <property type="entry name" value="HELICASE_CTER"/>
    <property type="match status" value="1"/>
</dbReference>
<dbReference type="PROSITE" id="PS51192">
    <property type="entry name" value="HELICASE_ATP_BIND_1"/>
    <property type="match status" value="1"/>
</dbReference>
<dbReference type="InterPro" id="IPR027417">
    <property type="entry name" value="P-loop_NTPase"/>
</dbReference>
<proteinExistence type="predicted"/>
<gene>
    <name evidence="6" type="ORF">DC094_19355</name>
</gene>
<dbReference type="Proteomes" id="UP000244906">
    <property type="component" value="Unassembled WGS sequence"/>
</dbReference>
<sequence>MLPSVLSQQVISGLQKYVKSAFTMNSPCFNQPDYSMMDTFLNNKKNLVKGPYLSIQLPFRQSDLSLQFFKHFNLPFPPYAHQAQAYQRLGQRPPQSTLVATGTGSGKTECFLYPIVNACAESNSQHGHSKGVKAIIIYPMNALATDQAKRFAKVIAENPALTGKVSVGLFVGGDSSDENSSQMTAKQVITDKEALRKEPPDILLTNYKMLDYLLMRPEDQSLWQHNQPGTLQYLVVDELHTFDGAQGSDLACLIRRLKYHLSVEDDSFACVGTSATVGDQLQPLLDFAGNIFDSQFDENAVIKEDRYHYSEYLLGQQTCYFAYPGIDQLQRLDYQTVTGIEKNEVAYLNRQIALWFPELKLTLDNNLESDQGCADRIALGQAIKNHSFFESLLQMLDSQLRNISSLVAEVSPALAINEYQAEQVIDSFVSLVSVARSPIAETPSSQQERVAKGNPRPVLPLLQVRHQLWLRELRRLVASVALQPELNFVDDLAHDLEQHYLPVINCRDCHVTGWGTFFNGIQDTPETDIDAFYRMFFARNHNIRILFPLADDTKAPEKARVMKLCCQCLQLNGDGASHCNQCEQIKLVRIFIPDLISDSEKHGPQFKNRCPCCHSNNGLSVMGARAATLSSVAINQIYASRFNDNKKLIAFSDSVQDAAHRAGFFTARTWPLMVRGHIGNVASQHDGISAAELTDHVIKHGQLQSGSDEHFVANFIAPNMEWLDDYRKLIDHEGNGKLGRESNLAQLVGLRLSWEVISELGMRSQFGRTLERSHELAIDFCDDDFFKIASRLHAELTEELGAEYCGVNDQDVQHFLLGLLQQMRHKGAVYHDALKAYIEDGGETYRLTKVNLFTSRFMPNWGKKTRTPAFLCFGKTPNFDNLLGSKNRPSWHQQWVVKCFEKEQNLLISNHTTTIYSSAMRQLKRCGVVNDFDAKDEKVWAIDPNAMFIRQQVDVIGCDQCNETQVVAKKALDYYQGMPCQRDQCFGAMTQKLAPLQKEWAQAQVHRVNAAEHTGLLERKEREATENSFIQNQQPWDINLLSATPTLEMGIDIGDLSSVLLCSVPPAQANYLQRIGRAGRKDGNAFNMTVAGGNPHDLYFYQDPLEMMAGSVAAPGVFLDASAILQRQLTAFCMDRWIKSGVGPEAISKMVKHMLNATEANKQDQYPYNFLNFVESQKESLFDQFTGIFDQLSDGSKENLRTFILGNDQQYSLAGKIQQSLQLLVKDRKSLKSRADKLKRQIDKLNQSPEKDLNYERDLDDLTKERDALLKLVRQINAKHTLNFMTDEGLLPNYAFPEAGITLRSVLWRKNERHEKTKDTENFEQKFNTQTFEYERPAATAISELAPSNHFYAGGHKVEIDQIDLKVSEIETWRICSHCNHSVQLDTDHLADCPKCGHPSWSDPDRKMQMLMLRQVYARSSSRDSRISDDSDMRQPSFFQRQMLVSFEPEHINYAYQVENQDVPFGFEYLNRVALRDINFGSAIDDAETFEVAGEKKKKSGFDVCKDCGKVRKPYKFDKFEHDISCKYRNSELEAEFESCLYLYRHLESEAIRILLPVSNRITGEVTEASLSAALQLGMKLYFKGSVDHLKGTVYREPEDAGASHRYYLVIYDSIPGGTGALKELMQTPENLLRLLDMTLQHLNACECVLDGKDGCYKCVYAYRERGRMRAISRERASNLLKSILDGGGQLKQINSLSDISVKSLSDSELEDLFIDSLSKSNQEFVVNKDYVRGKAGWSISSKHNDTIAWEMLQHVHLGASDGVHVNTEADFVLYPANRNMNCKPVAVYLDGYQYHRDIVDDDVRKRTAILNSGRYQVWNLGWDDLANTENSHFVEFLTQHRSEIQQKDEICKQHQVLGGNYAILRDSYENKNNWMLLKNWLHQPDSMTRTYQQAGFASCFYWLALMKSRDDSVKHRFGYEMRENASSDRYQELCPGQDCFFGGLLDAVRTSTKNQIVEIAAVMPEAPLMHVLTNMVKNQSNYEYLLRSMRLHVSFDDRYVEDEGFQRALNGFWKLVNICQFLPDFSFTSYKTLRSESAHPQQPATEQADAFTEGSEVRSLVLASGTLQVAEDPRWQEIIELELLESEHLQQLLASKLPVPEIGYPLMNEKGVLVFEAELAWPEQKVALVENLLLDAEKIFNHLGWQCVEGEINSTTLSKLKELVG</sequence>
<feature type="domain" description="Helicase C-terminal" evidence="5">
    <location>
        <begin position="962"/>
        <end position="1155"/>
    </location>
</feature>
<dbReference type="GO" id="GO:0005524">
    <property type="term" value="F:ATP binding"/>
    <property type="evidence" value="ECO:0007669"/>
    <property type="project" value="UniProtKB-KW"/>
</dbReference>
<dbReference type="Pfam" id="PF00271">
    <property type="entry name" value="Helicase_C"/>
    <property type="match status" value="1"/>
</dbReference>
<dbReference type="InterPro" id="IPR018973">
    <property type="entry name" value="MZB"/>
</dbReference>
<dbReference type="SMART" id="SM00487">
    <property type="entry name" value="DEXDc"/>
    <property type="match status" value="1"/>
</dbReference>
<dbReference type="RefSeq" id="WP_116688776.1">
    <property type="nucleotide sequence ID" value="NZ_CAWNYD010000012.1"/>
</dbReference>
<comment type="caution">
    <text evidence="6">The sequence shown here is derived from an EMBL/GenBank/DDBJ whole genome shotgun (WGS) entry which is preliminary data.</text>
</comment>
<dbReference type="InterPro" id="IPR014001">
    <property type="entry name" value="Helicase_ATP-bd"/>
</dbReference>
<dbReference type="GO" id="GO:0036297">
    <property type="term" value="P:interstrand cross-link repair"/>
    <property type="evidence" value="ECO:0007669"/>
    <property type="project" value="TreeGrafter"/>
</dbReference>
<feature type="coiled-coil region" evidence="3">
    <location>
        <begin position="1221"/>
        <end position="1279"/>
    </location>
</feature>
<dbReference type="SMART" id="SM00490">
    <property type="entry name" value="HELICc"/>
    <property type="match status" value="1"/>
</dbReference>
<keyword evidence="1" id="KW-0547">Nucleotide-binding</keyword>
<keyword evidence="6" id="KW-0347">Helicase</keyword>
<dbReference type="Pfam" id="PF09369">
    <property type="entry name" value="MZB"/>
    <property type="match status" value="1"/>
</dbReference>
<keyword evidence="3" id="KW-0175">Coiled coil</keyword>
<dbReference type="SUPFAM" id="SSF52540">
    <property type="entry name" value="P-loop containing nucleoside triphosphate hydrolases"/>
    <property type="match status" value="2"/>
</dbReference>
<dbReference type="PANTHER" id="PTHR47957">
    <property type="entry name" value="ATP-DEPENDENT HELICASE HRQ1"/>
    <property type="match status" value="1"/>
</dbReference>
<dbReference type="OrthoDB" id="9815222at2"/>
<name>A0A2V1GSW9_9GAMM</name>
<reference evidence="6 7" key="1">
    <citation type="submission" date="2018-04" db="EMBL/GenBank/DDBJ databases">
        <title>Thalassorhabdus spongiae gen. nov., sp. nov., isolated from a marine sponge in South-West Iceland.</title>
        <authorList>
            <person name="Knobloch S."/>
            <person name="Daussin A."/>
            <person name="Johannsson R."/>
            <person name="Marteinsson V.T."/>
        </authorList>
    </citation>
    <scope>NUCLEOTIDE SEQUENCE [LARGE SCALE GENOMIC DNA]</scope>
    <source>
        <strain evidence="6 7">Hp12</strain>
    </source>
</reference>